<accession>A0AAW1V549</accession>
<dbReference type="Proteomes" id="UP001431783">
    <property type="component" value="Unassembled WGS sequence"/>
</dbReference>
<proteinExistence type="predicted"/>
<dbReference type="EMBL" id="JARQZJ010000121">
    <property type="protein sequence ID" value="KAK9888234.1"/>
    <property type="molecule type" value="Genomic_DNA"/>
</dbReference>
<evidence type="ECO:0000313" key="1">
    <source>
        <dbReference type="EMBL" id="KAK9888234.1"/>
    </source>
</evidence>
<sequence length="117" mass="13146">MASMSFSPSRAVDLPSSHFSRSDSIRIAFVTSRKRNFRFRLTATSAKRFAMIAPPKGTALREMQEPLPCDDPRAARIPNEREKSRFGFSARGEKLVILSEKISDSKINTSKLKTINV</sequence>
<name>A0AAW1V549_9CUCU</name>
<evidence type="ECO:0000313" key="2">
    <source>
        <dbReference type="Proteomes" id="UP001431783"/>
    </source>
</evidence>
<dbReference type="AlphaFoldDB" id="A0AAW1V549"/>
<protein>
    <submittedName>
        <fullName evidence="1">Uncharacterized protein</fullName>
    </submittedName>
</protein>
<gene>
    <name evidence="1" type="ORF">WA026_000501</name>
</gene>
<organism evidence="1 2">
    <name type="scientific">Henosepilachna vigintioctopunctata</name>
    <dbReference type="NCBI Taxonomy" id="420089"/>
    <lineage>
        <taxon>Eukaryota</taxon>
        <taxon>Metazoa</taxon>
        <taxon>Ecdysozoa</taxon>
        <taxon>Arthropoda</taxon>
        <taxon>Hexapoda</taxon>
        <taxon>Insecta</taxon>
        <taxon>Pterygota</taxon>
        <taxon>Neoptera</taxon>
        <taxon>Endopterygota</taxon>
        <taxon>Coleoptera</taxon>
        <taxon>Polyphaga</taxon>
        <taxon>Cucujiformia</taxon>
        <taxon>Coccinelloidea</taxon>
        <taxon>Coccinellidae</taxon>
        <taxon>Epilachninae</taxon>
        <taxon>Epilachnini</taxon>
        <taxon>Henosepilachna</taxon>
    </lineage>
</organism>
<reference evidence="1 2" key="1">
    <citation type="submission" date="2023-03" db="EMBL/GenBank/DDBJ databases">
        <title>Genome insight into feeding habits of ladybird beetles.</title>
        <authorList>
            <person name="Li H.-S."/>
            <person name="Huang Y.-H."/>
            <person name="Pang H."/>
        </authorList>
    </citation>
    <scope>NUCLEOTIDE SEQUENCE [LARGE SCALE GENOMIC DNA]</scope>
    <source>
        <strain evidence="1">SYSU_2023b</strain>
        <tissue evidence="1">Whole body</tissue>
    </source>
</reference>
<comment type="caution">
    <text evidence="1">The sequence shown here is derived from an EMBL/GenBank/DDBJ whole genome shotgun (WGS) entry which is preliminary data.</text>
</comment>
<keyword evidence="2" id="KW-1185">Reference proteome</keyword>